<dbReference type="OrthoDB" id="275495at2157"/>
<dbReference type="AlphaFoldDB" id="A0A4P8WLA4"/>
<dbReference type="Pfam" id="PF26508">
    <property type="entry name" value="DUF8170"/>
    <property type="match status" value="1"/>
</dbReference>
<organism evidence="1 2">
    <name type="scientific">Natrinema versiforme</name>
    <dbReference type="NCBI Taxonomy" id="88724"/>
    <lineage>
        <taxon>Archaea</taxon>
        <taxon>Methanobacteriati</taxon>
        <taxon>Methanobacteriota</taxon>
        <taxon>Stenosarchaea group</taxon>
        <taxon>Halobacteria</taxon>
        <taxon>Halobacteriales</taxon>
        <taxon>Natrialbaceae</taxon>
        <taxon>Natrinema</taxon>
    </lineage>
</organism>
<dbReference type="KEGG" id="nvr:FEJ81_15530"/>
<protein>
    <submittedName>
        <fullName evidence="1">Uncharacterized protein</fullName>
    </submittedName>
</protein>
<evidence type="ECO:0000313" key="1">
    <source>
        <dbReference type="EMBL" id="QCS44357.1"/>
    </source>
</evidence>
<proteinExistence type="predicted"/>
<gene>
    <name evidence="1" type="ORF">FEJ81_15530</name>
</gene>
<evidence type="ECO:0000313" key="2">
    <source>
        <dbReference type="Proteomes" id="UP000302218"/>
    </source>
</evidence>
<dbReference type="EMBL" id="CP040330">
    <property type="protein sequence ID" value="QCS44357.1"/>
    <property type="molecule type" value="Genomic_DNA"/>
</dbReference>
<sequence>MDHVDEALQGLELEPHESSEVLEFANHEIPHLQTPETSYFVLGSYRDPFVRRLRIVQNELDKRVGTYPFLMGDLREIAIDRLPTFRIRFHLLAAYTDYIIAIYEQDAGGEVTELGKISSTPYFEKATVLPRDYAWMTGRKLESHADVVSAAVNIYFNEDLDSEAVETELNALVDRARRNGVDISVDELMEQIDAREDADRDAVSYSWVHLNEFRLFELHDRCFPWSIPEELRDVTDELPN</sequence>
<accession>A0A4P8WLA4</accession>
<dbReference type="Proteomes" id="UP000302218">
    <property type="component" value="Chromosome"/>
</dbReference>
<reference evidence="2" key="1">
    <citation type="submission" date="2019-05" db="EMBL/GenBank/DDBJ databases">
        <title>Genome sequence and methylation pattern of the halophilic Archaeon Natrinema versiforme BOL5-4.</title>
        <authorList>
            <person name="DasSarma P."/>
            <person name="Anton B.P."/>
            <person name="DasSarma S.L."/>
            <person name="Martinez F.L."/>
            <person name="Guzman D."/>
            <person name="Roberts R.J."/>
            <person name="DasSarma S."/>
        </authorList>
    </citation>
    <scope>NUCLEOTIDE SEQUENCE [LARGE SCALE GENOMIC DNA]</scope>
    <source>
        <strain evidence="2">BOL5-4</strain>
    </source>
</reference>
<dbReference type="InterPro" id="IPR058483">
    <property type="entry name" value="DUF8170"/>
</dbReference>
<name>A0A4P8WLA4_9EURY</name>